<evidence type="ECO:0000256" key="1">
    <source>
        <dbReference type="ARBA" id="ARBA00004167"/>
    </source>
</evidence>
<dbReference type="InterPro" id="IPR032675">
    <property type="entry name" value="LRR_dom_sf"/>
</dbReference>
<evidence type="ECO:0000256" key="3">
    <source>
        <dbReference type="SAM" id="SignalP"/>
    </source>
</evidence>
<name>A0ABD3I6P4_9MARC</name>
<dbReference type="PANTHER" id="PTHR45631:SF191">
    <property type="entry name" value="DI-GLUCOSE BINDING PROTEIN WITH LEUCINE-RICH REPEAT DOMAIN-CONTAINING PROTEIN"/>
    <property type="match status" value="1"/>
</dbReference>
<comment type="subcellular location">
    <subcellularLocation>
        <location evidence="1">Membrane</location>
        <topology evidence="1">Single-pass membrane protein</topology>
    </subcellularLocation>
</comment>
<evidence type="ECO:0000313" key="5">
    <source>
        <dbReference type="EMBL" id="KAL3699233.1"/>
    </source>
</evidence>
<feature type="signal peptide" evidence="3">
    <location>
        <begin position="1"/>
        <end position="25"/>
    </location>
</feature>
<sequence length="681" mass="74846">MELLGRSSLIQLSLRLLLLFLSVRALPISAQSTGPGSGVILRIDCGGFTNFTNQFSQTWIADSYFTGGSVSSVSEPDNFPQQQERTVRYFPISLGKKHCYVVPVPTGRYFIRMYFVYDNYDHKWTTPSFDVSVEGTVVFSWRSPWDPDIAKRGAYSDLHAFVEDGFATVCLYSWATDAPVIGSLEIVQVDDQSYNAVSTGRDVILVNYGRITAGNSSFGAGLSNDTELGGRAWEMDSAYSSSTYSSSLITTTEPIRNVNTAPNYYPERLFQSARVAATNGSIQYHFIVDSSLDYMLLFHFAEIGMSISGPGQRLFSVSVNDRVIFPGVDIFNLTGGNYAALTLNYTYRNLSDTNLTVTFTGVNAAPLISGMEVLAMLQIEIGTDTGEAGAMQGLKTSLEVPERMGWNGDPCTPSTWDAWEGVSCTLDNEKNSLVISRLDVSSQGLKGFISDQITQLKYLTFLNFSFNDISGTIPNGLGEGTLVNVDLSHNSLTGNIPDSLGSEQLTHVLLNDNLLNGRVPETLYSIGVRGGSINLLNNKGLCGVPPLPACPHFWQDSGLSAGAKAGIVLSSFLGAAVLVLLVCFCLKKRNPDDDYNFGLPHQLAMRHKRYMMYRATLQSNNEDGHMMRVSPEVNSVKEKRFIEMIEGMRDEPPRFISHIRDSKARIHSLSHLYLSHPPGNS</sequence>
<evidence type="ECO:0000313" key="6">
    <source>
        <dbReference type="Proteomes" id="UP001633002"/>
    </source>
</evidence>
<comment type="caution">
    <text evidence="5">The sequence shown here is derived from an EMBL/GenBank/DDBJ whole genome shotgun (WGS) entry which is preliminary data.</text>
</comment>
<dbReference type="EMBL" id="JBJQOH010000001">
    <property type="protein sequence ID" value="KAL3699233.1"/>
    <property type="molecule type" value="Genomic_DNA"/>
</dbReference>
<keyword evidence="2" id="KW-0812">Transmembrane</keyword>
<dbReference type="Gene3D" id="3.80.10.10">
    <property type="entry name" value="Ribonuclease Inhibitor"/>
    <property type="match status" value="1"/>
</dbReference>
<keyword evidence="3" id="KW-0732">Signal</keyword>
<keyword evidence="2" id="KW-0472">Membrane</keyword>
<dbReference type="SUPFAM" id="SSF52058">
    <property type="entry name" value="L domain-like"/>
    <property type="match status" value="1"/>
</dbReference>
<dbReference type="InterPro" id="IPR024788">
    <property type="entry name" value="Malectin-like_Carb-bd_dom"/>
</dbReference>
<organism evidence="5 6">
    <name type="scientific">Riccia sorocarpa</name>
    <dbReference type="NCBI Taxonomy" id="122646"/>
    <lineage>
        <taxon>Eukaryota</taxon>
        <taxon>Viridiplantae</taxon>
        <taxon>Streptophyta</taxon>
        <taxon>Embryophyta</taxon>
        <taxon>Marchantiophyta</taxon>
        <taxon>Marchantiopsida</taxon>
        <taxon>Marchantiidae</taxon>
        <taxon>Marchantiales</taxon>
        <taxon>Ricciaceae</taxon>
        <taxon>Riccia</taxon>
    </lineage>
</organism>
<reference evidence="5 6" key="1">
    <citation type="submission" date="2024-09" db="EMBL/GenBank/DDBJ databases">
        <title>Chromosome-scale assembly of Riccia sorocarpa.</title>
        <authorList>
            <person name="Paukszto L."/>
        </authorList>
    </citation>
    <scope>NUCLEOTIDE SEQUENCE [LARGE SCALE GENOMIC DNA]</scope>
    <source>
        <strain evidence="5">LP-2024</strain>
        <tissue evidence="5">Aerial parts of the thallus</tissue>
    </source>
</reference>
<dbReference type="AlphaFoldDB" id="A0ABD3I6P4"/>
<evidence type="ECO:0000259" key="4">
    <source>
        <dbReference type="Pfam" id="PF12819"/>
    </source>
</evidence>
<accession>A0ABD3I6P4</accession>
<gene>
    <name evidence="5" type="ORF">R1sor_017255</name>
</gene>
<feature type="domain" description="Malectin-like" evidence="4">
    <location>
        <begin position="43"/>
        <end position="374"/>
    </location>
</feature>
<protein>
    <recommendedName>
        <fullName evidence="4">Malectin-like domain-containing protein</fullName>
    </recommendedName>
</protein>
<keyword evidence="2" id="KW-1133">Transmembrane helix</keyword>
<dbReference type="Proteomes" id="UP001633002">
    <property type="component" value="Unassembled WGS sequence"/>
</dbReference>
<dbReference type="Pfam" id="PF12819">
    <property type="entry name" value="Malectin_like"/>
    <property type="match status" value="1"/>
</dbReference>
<feature type="chain" id="PRO_5044896359" description="Malectin-like domain-containing protein" evidence="3">
    <location>
        <begin position="26"/>
        <end position="681"/>
    </location>
</feature>
<dbReference type="GO" id="GO:0016020">
    <property type="term" value="C:membrane"/>
    <property type="evidence" value="ECO:0007669"/>
    <property type="project" value="UniProtKB-SubCell"/>
</dbReference>
<proteinExistence type="predicted"/>
<evidence type="ECO:0000256" key="2">
    <source>
        <dbReference type="SAM" id="Phobius"/>
    </source>
</evidence>
<feature type="transmembrane region" description="Helical" evidence="2">
    <location>
        <begin position="565"/>
        <end position="586"/>
    </location>
</feature>
<keyword evidence="6" id="KW-1185">Reference proteome</keyword>
<dbReference type="Gene3D" id="2.60.120.430">
    <property type="entry name" value="Galactose-binding lectin"/>
    <property type="match status" value="2"/>
</dbReference>
<dbReference type="PANTHER" id="PTHR45631">
    <property type="entry name" value="OS07G0107800 PROTEIN-RELATED"/>
    <property type="match status" value="1"/>
</dbReference>